<evidence type="ECO:0000256" key="4">
    <source>
        <dbReference type="ARBA" id="ARBA00022825"/>
    </source>
</evidence>
<dbReference type="InterPro" id="IPR023828">
    <property type="entry name" value="Peptidase_S8_Ser-AS"/>
</dbReference>
<evidence type="ECO:0000256" key="7">
    <source>
        <dbReference type="RuleBase" id="RU003355"/>
    </source>
</evidence>
<comment type="caution">
    <text evidence="12">The sequence shown here is derived from an EMBL/GenBank/DDBJ whole genome shotgun (WGS) entry which is preliminary data.</text>
</comment>
<organism evidence="12 13">
    <name type="scientific">Scopulibacillus darangshiensis</name>
    <dbReference type="NCBI Taxonomy" id="442528"/>
    <lineage>
        <taxon>Bacteria</taxon>
        <taxon>Bacillati</taxon>
        <taxon>Bacillota</taxon>
        <taxon>Bacilli</taxon>
        <taxon>Bacillales</taxon>
        <taxon>Sporolactobacillaceae</taxon>
        <taxon>Scopulibacillus</taxon>
    </lineage>
</organism>
<keyword evidence="2 6" id="KW-0645">Protease</keyword>
<dbReference type="SUPFAM" id="SSF89260">
    <property type="entry name" value="Collagen-binding domain"/>
    <property type="match status" value="1"/>
</dbReference>
<evidence type="ECO:0000256" key="2">
    <source>
        <dbReference type="ARBA" id="ARBA00022670"/>
    </source>
</evidence>
<dbReference type="SUPFAM" id="SSF52743">
    <property type="entry name" value="Subtilisin-like"/>
    <property type="match status" value="1"/>
</dbReference>
<dbReference type="InterPro" id="IPR051048">
    <property type="entry name" value="Peptidase_S8/S53_subtilisin"/>
</dbReference>
<gene>
    <name evidence="12" type="ORF">EV207_102256</name>
</gene>
<dbReference type="PANTHER" id="PTHR43399">
    <property type="entry name" value="SUBTILISIN-RELATED"/>
    <property type="match status" value="1"/>
</dbReference>
<sequence>MTIGYKTLTALTMSAALLMAPFGTGAQAKAPNSSAKEVKPRKSELKTLMTKRPHQLKAKSGAKLEKPNYGPKARPKTVPNEYLVKYKQTKSLSSVKSHYKIKTLKKFPSIKQELVKMDHDTAKKLKEDGKIESIQPNYKYYPMSLTEEPMFDNLWGMNNTGQSIKGQAGITNVDVNAPEAWDITQGSKDLVVAVIDTGIDINHPDIKDNIWTNPGEIPNNNIDDDKNGYVDDVHGWDFYNKDNTVYDAGDGDDHGLHVAGTIAGEENGIGVIGVAPHVKIMPLKFLGPDGGSTADAITAIEYAKKMGVKLSNNSWGGGYYDDALKSAIEDSGMLFVASAGNSGMNTDNRPSYPASYDCPNILSVAAVDNTGELASFSNYGVESVDIAAPGVSILSSFPKQEDLGASAEITAGKGKVLFNGVGFANFKRVDERKDAFSKALNYLGAKPDGKVLVVQDDESQIDGNYNYLGVYKELLNAANITYDIKTVKSNQNGPTLEILQDYDTVIWFTGDAAGQSLGGTIVTTLTDSDQKNMEGYVNNGGNLLLTGPDALWNIEGSDFVKSFLHLKVAGEGERPTLKGVNGTLYDGKEYDASHRYADFISSNNKSQTTIDMVYPGDENYDNAYAYLSGTSMAAPHVTGAAALLYSEHPDFTPEKVSSLLQKSGKASITLSGKVKSGKMVDAYRALTFSNGDGDNDIPGTPFKGPEVKGTLDQKTDTDDVYSLDMKAGETITLYLGGEKGTDYDLYLFNKGTKTIQSLEDMMVYSENEGTQEAITFTAKQEGTYYIDVYAYQGTGSYTLVSGNGPGTYDDASSAITYKGKWTSMDNDQIHAKALKHPGSAEFKFIGSNISWQSYKDKKQGIGKVYIDGELVASPSLYSKTTQYNQTIFTKDLPLGVHTIKIEWSGKHAPHGRKTHSDISLDAFIVDN</sequence>
<dbReference type="AlphaFoldDB" id="A0A4R2P9Q3"/>
<feature type="domain" description="Peptidase S8/S53" evidence="10">
    <location>
        <begin position="597"/>
        <end position="664"/>
    </location>
</feature>
<dbReference type="PRINTS" id="PR00723">
    <property type="entry name" value="SUBTILISIN"/>
</dbReference>
<dbReference type="OrthoDB" id="9762689at2"/>
<dbReference type="PROSITE" id="PS00136">
    <property type="entry name" value="SUBTILASE_ASP"/>
    <property type="match status" value="1"/>
</dbReference>
<evidence type="ECO:0000256" key="5">
    <source>
        <dbReference type="PIRSR" id="PIRSR615500-1"/>
    </source>
</evidence>
<dbReference type="Proteomes" id="UP000295416">
    <property type="component" value="Unassembled WGS sequence"/>
</dbReference>
<dbReference type="Pfam" id="PF04151">
    <property type="entry name" value="PPC"/>
    <property type="match status" value="1"/>
</dbReference>
<feature type="domain" description="Peptidase S8/S53" evidence="10">
    <location>
        <begin position="188"/>
        <end position="392"/>
    </location>
</feature>
<comment type="similarity">
    <text evidence="1 6 7">Belongs to the peptidase S8 family.</text>
</comment>
<dbReference type="PROSITE" id="PS51892">
    <property type="entry name" value="SUBTILASE"/>
    <property type="match status" value="1"/>
</dbReference>
<feature type="domain" description="Peptidase C-terminal archaeal/bacterial" evidence="11">
    <location>
        <begin position="719"/>
        <end position="790"/>
    </location>
</feature>
<keyword evidence="9" id="KW-0732">Signal</keyword>
<evidence type="ECO:0000256" key="8">
    <source>
        <dbReference type="SAM" id="MobiDB-lite"/>
    </source>
</evidence>
<dbReference type="InterPro" id="IPR034204">
    <property type="entry name" value="PfSUB1-like_cat_dom"/>
</dbReference>
<proteinExistence type="inferred from homology"/>
<keyword evidence="3 6" id="KW-0378">Hydrolase</keyword>
<keyword evidence="4 6" id="KW-0720">Serine protease</keyword>
<evidence type="ECO:0000256" key="1">
    <source>
        <dbReference type="ARBA" id="ARBA00011073"/>
    </source>
</evidence>
<feature type="active site" description="Charge relay system" evidence="5 6">
    <location>
        <position position="631"/>
    </location>
</feature>
<feature type="active site" description="Charge relay system" evidence="5 6">
    <location>
        <position position="254"/>
    </location>
</feature>
<dbReference type="Pfam" id="PF00082">
    <property type="entry name" value="Peptidase_S8"/>
    <property type="match status" value="2"/>
</dbReference>
<dbReference type="EMBL" id="SLXK01000002">
    <property type="protein sequence ID" value="TCP31763.1"/>
    <property type="molecule type" value="Genomic_DNA"/>
</dbReference>
<dbReference type="InterPro" id="IPR015500">
    <property type="entry name" value="Peptidase_S8_subtilisin-rel"/>
</dbReference>
<evidence type="ECO:0000256" key="6">
    <source>
        <dbReference type="PROSITE-ProRule" id="PRU01240"/>
    </source>
</evidence>
<dbReference type="PROSITE" id="PS00138">
    <property type="entry name" value="SUBTILASE_SER"/>
    <property type="match status" value="1"/>
</dbReference>
<evidence type="ECO:0000256" key="9">
    <source>
        <dbReference type="SAM" id="SignalP"/>
    </source>
</evidence>
<dbReference type="InterPro" id="IPR036852">
    <property type="entry name" value="Peptidase_S8/S53_dom_sf"/>
</dbReference>
<dbReference type="GO" id="GO:0004252">
    <property type="term" value="F:serine-type endopeptidase activity"/>
    <property type="evidence" value="ECO:0007669"/>
    <property type="project" value="UniProtKB-UniRule"/>
</dbReference>
<evidence type="ECO:0000313" key="13">
    <source>
        <dbReference type="Proteomes" id="UP000295416"/>
    </source>
</evidence>
<feature type="signal peptide" evidence="9">
    <location>
        <begin position="1"/>
        <end position="26"/>
    </location>
</feature>
<protein>
    <submittedName>
        <fullName evidence="12">Subtilase family protein</fullName>
    </submittedName>
</protein>
<dbReference type="InterPro" id="IPR000209">
    <property type="entry name" value="Peptidase_S8/S53_dom"/>
</dbReference>
<evidence type="ECO:0000259" key="10">
    <source>
        <dbReference type="Pfam" id="PF00082"/>
    </source>
</evidence>
<name>A0A4R2P9Q3_9BACL</name>
<evidence type="ECO:0000313" key="12">
    <source>
        <dbReference type="EMBL" id="TCP31763.1"/>
    </source>
</evidence>
<accession>A0A4R2P9Q3</accession>
<dbReference type="RefSeq" id="WP_132743451.1">
    <property type="nucleotide sequence ID" value="NZ_SLXK01000002.1"/>
</dbReference>
<dbReference type="SUPFAM" id="SSF52317">
    <property type="entry name" value="Class I glutamine amidotransferase-like"/>
    <property type="match status" value="1"/>
</dbReference>
<evidence type="ECO:0000259" key="11">
    <source>
        <dbReference type="Pfam" id="PF04151"/>
    </source>
</evidence>
<feature type="chain" id="PRO_5038339972" evidence="9">
    <location>
        <begin position="27"/>
        <end position="927"/>
    </location>
</feature>
<feature type="compositionally biased region" description="Basic and acidic residues" evidence="8">
    <location>
        <begin position="36"/>
        <end position="45"/>
    </location>
</feature>
<dbReference type="InterPro" id="IPR023827">
    <property type="entry name" value="Peptidase_S8_Asp-AS"/>
</dbReference>
<feature type="region of interest" description="Disordered" evidence="8">
    <location>
        <begin position="694"/>
        <end position="713"/>
    </location>
</feature>
<keyword evidence="13" id="KW-1185">Reference proteome</keyword>
<evidence type="ECO:0000256" key="3">
    <source>
        <dbReference type="ARBA" id="ARBA00022801"/>
    </source>
</evidence>
<dbReference type="Gene3D" id="3.40.50.200">
    <property type="entry name" value="Peptidase S8/S53 domain"/>
    <property type="match status" value="2"/>
</dbReference>
<dbReference type="Gene3D" id="2.60.120.380">
    <property type="match status" value="1"/>
</dbReference>
<dbReference type="PANTHER" id="PTHR43399:SF4">
    <property type="entry name" value="CELL WALL-ASSOCIATED PROTEASE"/>
    <property type="match status" value="1"/>
</dbReference>
<dbReference type="CDD" id="cd07473">
    <property type="entry name" value="Peptidases_S8_Subtilisin_like"/>
    <property type="match status" value="1"/>
</dbReference>
<reference evidence="12 13" key="1">
    <citation type="submission" date="2019-03" db="EMBL/GenBank/DDBJ databases">
        <title>Genomic Encyclopedia of Type Strains, Phase IV (KMG-IV): sequencing the most valuable type-strain genomes for metagenomic binning, comparative biology and taxonomic classification.</title>
        <authorList>
            <person name="Goeker M."/>
        </authorList>
    </citation>
    <scope>NUCLEOTIDE SEQUENCE [LARGE SCALE GENOMIC DNA]</scope>
    <source>
        <strain evidence="12 13">DSM 19377</strain>
    </source>
</reference>
<feature type="region of interest" description="Disordered" evidence="8">
    <location>
        <begin position="26"/>
        <end position="76"/>
    </location>
</feature>
<feature type="active site" description="Charge relay system" evidence="5 6">
    <location>
        <position position="196"/>
    </location>
</feature>
<dbReference type="InterPro" id="IPR007280">
    <property type="entry name" value="Peptidase_C_arc/bac"/>
</dbReference>
<dbReference type="InterPro" id="IPR029062">
    <property type="entry name" value="Class_I_gatase-like"/>
</dbReference>
<dbReference type="GO" id="GO:0006508">
    <property type="term" value="P:proteolysis"/>
    <property type="evidence" value="ECO:0007669"/>
    <property type="project" value="UniProtKB-KW"/>
</dbReference>
<dbReference type="Gene3D" id="2.60.120.260">
    <property type="entry name" value="Galactose-binding domain-like"/>
    <property type="match status" value="1"/>
</dbReference>